<dbReference type="PANTHER" id="PTHR12695:SF2">
    <property type="entry name" value="GENERAL TRANSCRIPTION FACTOR IIH SUBUNIT 2-RELATED"/>
    <property type="match status" value="1"/>
</dbReference>
<evidence type="ECO:0000259" key="1">
    <source>
        <dbReference type="Pfam" id="PF04056"/>
    </source>
</evidence>
<accession>A0A0V0QBX8</accession>
<dbReference type="InterPro" id="IPR036465">
    <property type="entry name" value="vWFA_dom_sf"/>
</dbReference>
<dbReference type="EMBL" id="LDAU01000205">
    <property type="protein sequence ID" value="KRW99658.1"/>
    <property type="molecule type" value="Genomic_DNA"/>
</dbReference>
<dbReference type="GO" id="GO:0006289">
    <property type="term" value="P:nucleotide-excision repair"/>
    <property type="evidence" value="ECO:0007669"/>
    <property type="project" value="TreeGrafter"/>
</dbReference>
<dbReference type="Pfam" id="PF04056">
    <property type="entry name" value="Ssl1"/>
    <property type="match status" value="1"/>
</dbReference>
<dbReference type="PANTHER" id="PTHR12695">
    <property type="entry name" value="GENERAL TRANSCRIPTION FACTOR IIH SUBUNIT 2"/>
    <property type="match status" value="1"/>
</dbReference>
<keyword evidence="3" id="KW-1185">Reference proteome</keyword>
<dbReference type="OrthoDB" id="312767at2759"/>
<dbReference type="AlphaFoldDB" id="A0A0V0QBX8"/>
<organism evidence="2 3">
    <name type="scientific">Pseudocohnilembus persalinus</name>
    <name type="common">Ciliate</name>
    <dbReference type="NCBI Taxonomy" id="266149"/>
    <lineage>
        <taxon>Eukaryota</taxon>
        <taxon>Sar</taxon>
        <taxon>Alveolata</taxon>
        <taxon>Ciliophora</taxon>
        <taxon>Intramacronucleata</taxon>
        <taxon>Oligohymenophorea</taxon>
        <taxon>Scuticociliatia</taxon>
        <taxon>Philasterida</taxon>
        <taxon>Pseudocohnilembidae</taxon>
        <taxon>Pseudocohnilembus</taxon>
    </lineage>
</organism>
<dbReference type="GO" id="GO:0006357">
    <property type="term" value="P:regulation of transcription by RNA polymerase II"/>
    <property type="evidence" value="ECO:0007669"/>
    <property type="project" value="TreeGrafter"/>
</dbReference>
<dbReference type="Proteomes" id="UP000054937">
    <property type="component" value="Unassembled WGS sequence"/>
</dbReference>
<gene>
    <name evidence="2" type="ORF">PPERSA_03459</name>
</gene>
<comment type="caution">
    <text evidence="2">The sequence shown here is derived from an EMBL/GenBank/DDBJ whole genome shotgun (WGS) entry which is preliminary data.</text>
</comment>
<name>A0A0V0QBX8_PSEPJ</name>
<reference evidence="2 3" key="1">
    <citation type="journal article" date="2015" name="Sci. Rep.">
        <title>Genome of the facultative scuticociliatosis pathogen Pseudocohnilembus persalinus provides insight into its virulence through horizontal gene transfer.</title>
        <authorList>
            <person name="Xiong J."/>
            <person name="Wang G."/>
            <person name="Cheng J."/>
            <person name="Tian M."/>
            <person name="Pan X."/>
            <person name="Warren A."/>
            <person name="Jiang C."/>
            <person name="Yuan D."/>
            <person name="Miao W."/>
        </authorList>
    </citation>
    <scope>NUCLEOTIDE SEQUENCE [LARGE SCALE GENOMIC DNA]</scope>
    <source>
        <strain evidence="2">36N120E</strain>
    </source>
</reference>
<dbReference type="Gene3D" id="3.40.50.410">
    <property type="entry name" value="von Willebrand factor, type A domain"/>
    <property type="match status" value="1"/>
</dbReference>
<evidence type="ECO:0000313" key="2">
    <source>
        <dbReference type="EMBL" id="KRW99658.1"/>
    </source>
</evidence>
<protein>
    <recommendedName>
        <fullName evidence="1">Ssl1-like domain-containing protein</fullName>
    </recommendedName>
</protein>
<feature type="domain" description="Ssl1-like" evidence="1">
    <location>
        <begin position="63"/>
        <end position="183"/>
    </location>
</feature>
<sequence>MQVEEQNGINGQKPSKFDEYENQILLNQLEQQKNKKLEKKVEIDKKFINSQENKNLIRYLNLVVDLTHTMNIQDLKPSRLSLTIQNLDVFVKQFFDKNPLSMLGLAVCKDGVCQQLIDFSSNADTFLSIIGHPRSQIRQVSDKGDFSLQYLIEEQIRQFIDAPLYANKEVLVIQSSPCTIDTGRL</sequence>
<proteinExistence type="predicted"/>
<evidence type="ECO:0000313" key="3">
    <source>
        <dbReference type="Proteomes" id="UP000054937"/>
    </source>
</evidence>
<dbReference type="GO" id="GO:0005675">
    <property type="term" value="C:transcription factor TFIIH holo complex"/>
    <property type="evidence" value="ECO:0007669"/>
    <property type="project" value="TreeGrafter"/>
</dbReference>
<dbReference type="InterPro" id="IPR007198">
    <property type="entry name" value="Ssl1-like"/>
</dbReference>
<dbReference type="InParanoid" id="A0A0V0QBX8"/>